<feature type="transmembrane region" description="Helical" evidence="7">
    <location>
        <begin position="114"/>
        <end position="134"/>
    </location>
</feature>
<dbReference type="InterPro" id="IPR050524">
    <property type="entry name" value="APC_YAT"/>
</dbReference>
<evidence type="ECO:0000259" key="8">
    <source>
        <dbReference type="Pfam" id="PF00324"/>
    </source>
</evidence>
<dbReference type="InParanoid" id="A0A090CVT1"/>
<feature type="transmembrane region" description="Helical" evidence="7">
    <location>
        <begin position="416"/>
        <end position="436"/>
    </location>
</feature>
<feature type="domain" description="Amino acid permease/ SLC12A" evidence="8">
    <location>
        <begin position="86"/>
        <end position="487"/>
    </location>
</feature>
<sequence>MTASTPNLKPAGYGTSSSSSSGSSTPLPSRSPKQNIARVSIINNTDVESPLLSPKSNNPLLSNPQSLSQEHQIESRSLQKGLSQRHLSMLGIAGSIGTGLFLGLGGAVSTGGPLGALLGYAVIGLVVCSVQFALGEVTALMPVTGSFVRHAEVLVDPAMGFAIGWNLVYGNLLSIPSEIVAVCVLVKFWTGDGLNPAAVILPFIALTGGIGMAFVRVFGEVEFVFALLKILLVVFLIVLGLVINLGGVPGTGVIGFRYWRDPGPFVEYIAQGDWGRFLGFWAVMTGAVFSFAGVESLAMAAAETRNPREAIPRAVKRVFARIVIFYGLAVFVVGLLVPSNDERLKGSGDTVAQSPFVLAAAAAGIKGIPSLVNAIVITSAWSAANQSLLAGTRVLYGLALKGQAPKIFLRTTSWGTPYMCVLLFTVFMFLSFLSLSENAISVFWWLVMLTAAGVLVSWSSILLNHIRLLKAMKKQGISTDRLPWHNWWTGRSSFLDVREAEVDNQQSTHPQSGLSCASSFCSRAASVSSPRAVGTPPSLCRRTCQSFDCFVQTCCLDTNVTYSDIPIVLAAYLGWKFFLKTSITPLDQIPLEEAFEQAEENLSVQTQGFQPTKKTRGWTRFVSWIWD</sequence>
<feature type="transmembrane region" description="Helical" evidence="7">
    <location>
        <begin position="230"/>
        <end position="258"/>
    </location>
</feature>
<comment type="subcellular location">
    <subcellularLocation>
        <location evidence="1">Membrane</location>
        <topology evidence="1">Multi-pass membrane protein</topology>
    </subcellularLocation>
</comment>
<feature type="transmembrane region" description="Helical" evidence="7">
    <location>
        <begin position="167"/>
        <end position="190"/>
    </location>
</feature>
<organism evidence="9 10">
    <name type="scientific">Podospora anserina (strain S / ATCC MYA-4624 / DSM 980 / FGSC 10383)</name>
    <name type="common">Pleurage anserina</name>
    <dbReference type="NCBI Taxonomy" id="515849"/>
    <lineage>
        <taxon>Eukaryota</taxon>
        <taxon>Fungi</taxon>
        <taxon>Dikarya</taxon>
        <taxon>Ascomycota</taxon>
        <taxon>Pezizomycotina</taxon>
        <taxon>Sordariomycetes</taxon>
        <taxon>Sordariomycetidae</taxon>
        <taxon>Sordariales</taxon>
        <taxon>Podosporaceae</taxon>
        <taxon>Podospora</taxon>
        <taxon>Podospora anserina</taxon>
    </lineage>
</organism>
<reference evidence="10" key="2">
    <citation type="journal article" date="2014" name="Genetics">
        <title>Maintaining two mating types: Structure of the mating type locus and its role in heterokaryosis in Podospora anserina.</title>
        <authorList>
            <person name="Grognet P."/>
            <person name="Bidard F."/>
            <person name="Kuchly C."/>
            <person name="Tong L.C.H."/>
            <person name="Coppin E."/>
            <person name="Benkhali J.A."/>
            <person name="Couloux A."/>
            <person name="Wincker P."/>
            <person name="Debuchy R."/>
            <person name="Silar P."/>
        </authorList>
    </citation>
    <scope>GENOME REANNOTATION</scope>
    <source>
        <strain evidence="10">S / ATCC MYA-4624 / DSM 980 / FGSC 10383</strain>
    </source>
</reference>
<evidence type="ECO:0000313" key="10">
    <source>
        <dbReference type="Proteomes" id="UP000001197"/>
    </source>
</evidence>
<keyword evidence="4 7" id="KW-1133">Transmembrane helix</keyword>
<dbReference type="GO" id="GO:0016020">
    <property type="term" value="C:membrane"/>
    <property type="evidence" value="ECO:0007669"/>
    <property type="project" value="UniProtKB-SubCell"/>
</dbReference>
<feature type="region of interest" description="Disordered" evidence="6">
    <location>
        <begin position="48"/>
        <end position="75"/>
    </location>
</feature>
<dbReference type="eggNOG" id="KOG1286">
    <property type="taxonomic scope" value="Eukaryota"/>
</dbReference>
<feature type="transmembrane region" description="Helical" evidence="7">
    <location>
        <begin position="442"/>
        <end position="463"/>
    </location>
</feature>
<feature type="compositionally biased region" description="Low complexity" evidence="6">
    <location>
        <begin position="49"/>
        <end position="68"/>
    </location>
</feature>
<reference evidence="9 10" key="1">
    <citation type="journal article" date="2008" name="Genome Biol.">
        <title>The genome sequence of the model ascomycete fungus Podospora anserina.</title>
        <authorList>
            <person name="Espagne E."/>
            <person name="Lespinet O."/>
            <person name="Malagnac F."/>
            <person name="Da Silva C."/>
            <person name="Jaillon O."/>
            <person name="Porcel B.M."/>
            <person name="Couloux A."/>
            <person name="Aury J.-M."/>
            <person name="Segurens B."/>
            <person name="Poulain J."/>
            <person name="Anthouard V."/>
            <person name="Grossetete S."/>
            <person name="Khalili H."/>
            <person name="Coppin E."/>
            <person name="Dequard-Chablat M."/>
            <person name="Picard M."/>
            <person name="Contamine V."/>
            <person name="Arnaise S."/>
            <person name="Bourdais A."/>
            <person name="Berteaux-Lecellier V."/>
            <person name="Gautheret D."/>
            <person name="de Vries R.P."/>
            <person name="Battaglia E."/>
            <person name="Coutinho P.M."/>
            <person name="Danchin E.G.J."/>
            <person name="Henrissat B."/>
            <person name="El Khoury R."/>
            <person name="Sainsard-Chanet A."/>
            <person name="Boivin A."/>
            <person name="Pinan-Lucarre B."/>
            <person name="Sellem C.H."/>
            <person name="Debuchy R."/>
            <person name="Wincker P."/>
            <person name="Weissenbach J."/>
            <person name="Silar P."/>
        </authorList>
    </citation>
    <scope>NUCLEOTIDE SEQUENCE [LARGE SCALE GENOMIC DNA]</scope>
    <source>
        <strain evidence="10">S / ATCC MYA-4624 / DSM 980 / FGSC 10383</strain>
    </source>
</reference>
<keyword evidence="3 7" id="KW-0812">Transmembrane</keyword>
<proteinExistence type="predicted"/>
<keyword evidence="5 7" id="KW-0472">Membrane</keyword>
<keyword evidence="10" id="KW-1185">Reference proteome</keyword>
<dbReference type="Pfam" id="PF00324">
    <property type="entry name" value="AA_permease"/>
    <property type="match status" value="1"/>
</dbReference>
<evidence type="ECO:0000256" key="6">
    <source>
        <dbReference type="SAM" id="MobiDB-lite"/>
    </source>
</evidence>
<dbReference type="Proteomes" id="UP000001197">
    <property type="component" value="Chromosome 6"/>
</dbReference>
<feature type="transmembrane region" description="Helical" evidence="7">
    <location>
        <begin position="318"/>
        <end position="337"/>
    </location>
</feature>
<dbReference type="PANTHER" id="PTHR43341">
    <property type="entry name" value="AMINO ACID PERMEASE"/>
    <property type="match status" value="1"/>
</dbReference>
<dbReference type="GO" id="GO:0015171">
    <property type="term" value="F:amino acid transmembrane transporter activity"/>
    <property type="evidence" value="ECO:0007669"/>
    <property type="project" value="TreeGrafter"/>
</dbReference>
<feature type="transmembrane region" description="Helical" evidence="7">
    <location>
        <begin position="196"/>
        <end position="218"/>
    </location>
</feature>
<dbReference type="AlphaFoldDB" id="A0A090CVT1"/>
<name>A0A090CVT1_PODAN</name>
<dbReference type="EMBL" id="FO904941">
    <property type="protein sequence ID" value="CDP31077.1"/>
    <property type="molecule type" value="Genomic_DNA"/>
</dbReference>
<feature type="transmembrane region" description="Helical" evidence="7">
    <location>
        <begin position="87"/>
        <end position="108"/>
    </location>
</feature>
<dbReference type="PANTHER" id="PTHR43341:SF18">
    <property type="entry name" value="AMINO ACID PERMEASE_ SLC12A DOMAIN-CONTAINING PROTEIN"/>
    <property type="match status" value="1"/>
</dbReference>
<evidence type="ECO:0000256" key="5">
    <source>
        <dbReference type="ARBA" id="ARBA00023136"/>
    </source>
</evidence>
<feature type="compositionally biased region" description="Low complexity" evidence="6">
    <location>
        <begin position="16"/>
        <end position="32"/>
    </location>
</feature>
<protein>
    <submittedName>
        <fullName evidence="9">Amino acid permease</fullName>
    </submittedName>
</protein>
<feature type="transmembrane region" description="Helical" evidence="7">
    <location>
        <begin position="278"/>
        <end position="298"/>
    </location>
</feature>
<evidence type="ECO:0000313" key="9">
    <source>
        <dbReference type="EMBL" id="CDP31077.1"/>
    </source>
</evidence>
<dbReference type="FunFam" id="1.20.1740.10:FF:000001">
    <property type="entry name" value="Amino acid permease"/>
    <property type="match status" value="1"/>
</dbReference>
<evidence type="ECO:0000256" key="1">
    <source>
        <dbReference type="ARBA" id="ARBA00004141"/>
    </source>
</evidence>
<feature type="transmembrane region" description="Helical" evidence="7">
    <location>
        <begin position="357"/>
        <end position="383"/>
    </location>
</feature>
<feature type="region of interest" description="Disordered" evidence="6">
    <location>
        <begin position="1"/>
        <end position="36"/>
    </location>
</feature>
<accession>A0A090CVT1</accession>
<evidence type="ECO:0000256" key="3">
    <source>
        <dbReference type="ARBA" id="ARBA00022692"/>
    </source>
</evidence>
<keyword evidence="2" id="KW-0813">Transport</keyword>
<evidence type="ECO:0000256" key="4">
    <source>
        <dbReference type="ARBA" id="ARBA00022989"/>
    </source>
</evidence>
<evidence type="ECO:0000256" key="2">
    <source>
        <dbReference type="ARBA" id="ARBA00022448"/>
    </source>
</evidence>
<dbReference type="InterPro" id="IPR004841">
    <property type="entry name" value="AA-permease/SLC12A_dom"/>
</dbReference>
<dbReference type="Gene3D" id="1.20.1740.10">
    <property type="entry name" value="Amino acid/polyamine transporter I"/>
    <property type="match status" value="1"/>
</dbReference>
<evidence type="ECO:0000256" key="7">
    <source>
        <dbReference type="SAM" id="Phobius"/>
    </source>
</evidence>